<proteinExistence type="predicted"/>
<keyword evidence="2" id="KW-1185">Reference proteome</keyword>
<evidence type="ECO:0000313" key="1">
    <source>
        <dbReference type="EMBL" id="CAG8448668.1"/>
    </source>
</evidence>
<dbReference type="EMBL" id="CAJVQA010000002">
    <property type="protein sequence ID" value="CAG8448668.1"/>
    <property type="molecule type" value="Genomic_DNA"/>
</dbReference>
<gene>
    <name evidence="1" type="ORF">CPELLU_LOCUS10</name>
</gene>
<reference evidence="1" key="1">
    <citation type="submission" date="2021-06" db="EMBL/GenBank/DDBJ databases">
        <authorList>
            <person name="Kallberg Y."/>
            <person name="Tangrot J."/>
            <person name="Rosling A."/>
        </authorList>
    </citation>
    <scope>NUCLEOTIDE SEQUENCE</scope>
    <source>
        <strain evidence="1">FL966</strain>
    </source>
</reference>
<accession>A0A9N8YTS9</accession>
<comment type="caution">
    <text evidence="1">The sequence shown here is derived from an EMBL/GenBank/DDBJ whole genome shotgun (WGS) entry which is preliminary data.</text>
</comment>
<organism evidence="1 2">
    <name type="scientific">Cetraspora pellucida</name>
    <dbReference type="NCBI Taxonomy" id="1433469"/>
    <lineage>
        <taxon>Eukaryota</taxon>
        <taxon>Fungi</taxon>
        <taxon>Fungi incertae sedis</taxon>
        <taxon>Mucoromycota</taxon>
        <taxon>Glomeromycotina</taxon>
        <taxon>Glomeromycetes</taxon>
        <taxon>Diversisporales</taxon>
        <taxon>Gigasporaceae</taxon>
        <taxon>Cetraspora</taxon>
    </lineage>
</organism>
<name>A0A9N8YTS9_9GLOM</name>
<dbReference type="Proteomes" id="UP000789759">
    <property type="component" value="Unassembled WGS sequence"/>
</dbReference>
<sequence>MLCYADIIIKVKYVKRNEKDDAKVFTIWAIGTYPTGHENNEIEMILFLSVNPNDQDPESQAIFKKNEYYSVRRKIMPGSYAGQIRPKVSKHYKKKFNVDLLPID</sequence>
<protein>
    <submittedName>
        <fullName evidence="1">1019_t:CDS:1</fullName>
    </submittedName>
</protein>
<dbReference type="AlphaFoldDB" id="A0A9N8YTS9"/>
<dbReference type="OrthoDB" id="2410485at2759"/>
<evidence type="ECO:0000313" key="2">
    <source>
        <dbReference type="Proteomes" id="UP000789759"/>
    </source>
</evidence>